<dbReference type="GO" id="GO:0043531">
    <property type="term" value="F:ADP binding"/>
    <property type="evidence" value="ECO:0007669"/>
    <property type="project" value="InterPro"/>
</dbReference>
<evidence type="ECO:0000313" key="5">
    <source>
        <dbReference type="Proteomes" id="UP000050424"/>
    </source>
</evidence>
<dbReference type="InterPro" id="IPR027417">
    <property type="entry name" value="P-loop_NTPase"/>
</dbReference>
<keyword evidence="1" id="KW-0802">TPR repeat</keyword>
<dbReference type="Gene3D" id="3.40.50.300">
    <property type="entry name" value="P-loop containing nucleotide triphosphate hydrolases"/>
    <property type="match status" value="1"/>
</dbReference>
<accession>A0A0P7AWG2</accession>
<dbReference type="SMART" id="SM00028">
    <property type="entry name" value="TPR"/>
    <property type="match status" value="3"/>
</dbReference>
<organism evidence="4 5">
    <name type="scientific">Neonectria ditissima</name>
    <dbReference type="NCBI Taxonomy" id="78410"/>
    <lineage>
        <taxon>Eukaryota</taxon>
        <taxon>Fungi</taxon>
        <taxon>Dikarya</taxon>
        <taxon>Ascomycota</taxon>
        <taxon>Pezizomycotina</taxon>
        <taxon>Sordariomycetes</taxon>
        <taxon>Hypocreomycetidae</taxon>
        <taxon>Hypocreales</taxon>
        <taxon>Nectriaceae</taxon>
        <taxon>Neonectria</taxon>
    </lineage>
</organism>
<evidence type="ECO:0000313" key="4">
    <source>
        <dbReference type="EMBL" id="KPM38862.1"/>
    </source>
</evidence>
<dbReference type="InterPro" id="IPR019734">
    <property type="entry name" value="TPR_rpt"/>
</dbReference>
<evidence type="ECO:0000256" key="2">
    <source>
        <dbReference type="SAM" id="MobiDB-lite"/>
    </source>
</evidence>
<reference evidence="4 5" key="1">
    <citation type="submission" date="2015-09" db="EMBL/GenBank/DDBJ databases">
        <title>Draft genome of a European isolate of the apple canker pathogen Neonectria ditissima.</title>
        <authorList>
            <person name="Gomez-Cortecero A."/>
            <person name="Harrison R.J."/>
            <person name="Armitage A.D."/>
        </authorList>
    </citation>
    <scope>NUCLEOTIDE SEQUENCE [LARGE SCALE GENOMIC DNA]</scope>
    <source>
        <strain evidence="4 5">R09/05</strain>
    </source>
</reference>
<proteinExistence type="predicted"/>
<dbReference type="OrthoDB" id="5086500at2759"/>
<dbReference type="SUPFAM" id="SSF52540">
    <property type="entry name" value="P-loop containing nucleoside triphosphate hydrolases"/>
    <property type="match status" value="1"/>
</dbReference>
<dbReference type="Pfam" id="PF00931">
    <property type="entry name" value="NB-ARC"/>
    <property type="match status" value="1"/>
</dbReference>
<dbReference type="SUPFAM" id="SSF53474">
    <property type="entry name" value="alpha/beta-Hydrolases"/>
    <property type="match status" value="1"/>
</dbReference>
<keyword evidence="5" id="KW-1185">Reference proteome</keyword>
<evidence type="ECO:0000259" key="3">
    <source>
        <dbReference type="Pfam" id="PF00931"/>
    </source>
</evidence>
<dbReference type="InterPro" id="IPR029058">
    <property type="entry name" value="AB_hydrolase_fold"/>
</dbReference>
<dbReference type="STRING" id="78410.A0A0P7AWG2"/>
<evidence type="ECO:0000256" key="1">
    <source>
        <dbReference type="PROSITE-ProRule" id="PRU00339"/>
    </source>
</evidence>
<dbReference type="Pfam" id="PF13181">
    <property type="entry name" value="TPR_8"/>
    <property type="match status" value="1"/>
</dbReference>
<dbReference type="SUPFAM" id="SSF48452">
    <property type="entry name" value="TPR-like"/>
    <property type="match status" value="2"/>
</dbReference>
<dbReference type="PROSITE" id="PS50005">
    <property type="entry name" value="TPR"/>
    <property type="match status" value="1"/>
</dbReference>
<dbReference type="Pfam" id="PF13374">
    <property type="entry name" value="TPR_10"/>
    <property type="match status" value="1"/>
</dbReference>
<dbReference type="AlphaFoldDB" id="A0A0P7AWG2"/>
<feature type="region of interest" description="Disordered" evidence="2">
    <location>
        <begin position="760"/>
        <end position="803"/>
    </location>
</feature>
<dbReference type="Gene3D" id="1.25.40.10">
    <property type="entry name" value="Tetratricopeptide repeat domain"/>
    <property type="match status" value="2"/>
</dbReference>
<protein>
    <recommendedName>
        <fullName evidence="3">NB-ARC domain-containing protein</fullName>
    </recommendedName>
</protein>
<gene>
    <name evidence="4" type="ORF">AK830_g7714</name>
</gene>
<dbReference type="Proteomes" id="UP000050424">
    <property type="component" value="Unassembled WGS sequence"/>
</dbReference>
<feature type="domain" description="NB-ARC" evidence="3">
    <location>
        <begin position="358"/>
        <end position="516"/>
    </location>
</feature>
<feature type="compositionally biased region" description="Polar residues" evidence="2">
    <location>
        <begin position="790"/>
        <end position="801"/>
    </location>
</feature>
<sequence length="1038" mass="114971">MAQIVSKPQVPDMSSHDGFDATKISQHDVGLKVFREPPDVDDVEVDVVAVHGIGASPNTTWTHKETNVNWLSNDTMLPAALPNARIMAFGYNSLWFGEHAVRQTVEGIATALLVELSDMRIGFPRRPVIFIGHCFGGLVIQQAYTMAALHTTDWPNMDNCITGIVFLGTPHQGIADNSNLSTQGKIYAAIAQANLQIQADALKSMTHHQEVLVNTVHNFARKVSTSVPRTQLYCFYEQKTSKVGRIAGLDISPEFIVDEVSSSLPGSSKQGLDLDHFHMNKYLDSEDSSYKRVKAQILKMSKQAVETTEEGRAVKLSPKSSPRPQIPTLAAPIAKEANFAPRGGVLEAIEAKFRIKVHVALYGGSGNGKTHIAVEYAHKYHQEHLGSNIYWVNCASSEQFELSYKRISENLQLSKEACEANGVVEAVRHYLKKDSGASWLMVLDGLEDEEKLVATDSGKPLLDFMPTNPHARVLITTRSKRLATRMVRETTQYIIPVNPLRKNDASHILFGKVSSNPAKMKWVEDLTEALGGSAGALTLALAFRQKSEKRFGTKKYLETITAQLSKVSGVTTAWQLLHGLLKSDHPETADLMLLVCALDVQCIPSILFERHQLYDQIPTLEAYGVVEPQVDRRLFYITPLFRDLARTWLAKHSDERASTEELALYAVLRNYNPETAETLLPCALAVMAFQTTSTQSKRDMATLLFRVSQHCMQLGRYRKAIQCLERCLKLREADQDSDKKQALVEETKQAMAQAVNLLSQPGSGTARSQPKAKGAQVSGSLGSAKEQLQDCESSDAQWQHRNTVRKASDTAALRLMHGQKDGTGNTVELYERVLGWCQEKHGANHVDTARTQYNLAIAHGAQGQYDEAEDLFRSALGVLQSQIKPEKPDLALEVLFLKVLGSLGSMYCSQGRLDEAEAAFRVVLPGQLAKLGLNHPETLVTRHDVALLLQQRGNLDTVAEELREVLLAQSRLLEANDPGTLRTARSIALNHQLKGKQEEAKNMYTTVLRAQTNALGETHRDTVETGVRLEELLVEMKK</sequence>
<dbReference type="InterPro" id="IPR002182">
    <property type="entry name" value="NB-ARC"/>
</dbReference>
<dbReference type="PANTHER" id="PTHR48182:SF3">
    <property type="entry name" value="DUF676 DOMAIN-CONTAINING PROTEIN"/>
    <property type="match status" value="1"/>
</dbReference>
<dbReference type="EMBL" id="LKCW01000122">
    <property type="protein sequence ID" value="KPM38862.1"/>
    <property type="molecule type" value="Genomic_DNA"/>
</dbReference>
<dbReference type="InterPro" id="IPR052374">
    <property type="entry name" value="SERAC1"/>
</dbReference>
<dbReference type="Gene3D" id="3.40.50.1820">
    <property type="entry name" value="alpha/beta hydrolase"/>
    <property type="match status" value="1"/>
</dbReference>
<dbReference type="Pfam" id="PF13424">
    <property type="entry name" value="TPR_12"/>
    <property type="match status" value="1"/>
</dbReference>
<dbReference type="PANTHER" id="PTHR48182">
    <property type="entry name" value="PROTEIN SERAC1"/>
    <property type="match status" value="1"/>
</dbReference>
<feature type="repeat" description="TPR" evidence="1">
    <location>
        <begin position="849"/>
        <end position="882"/>
    </location>
</feature>
<name>A0A0P7AWG2_9HYPO</name>
<comment type="caution">
    <text evidence="4">The sequence shown here is derived from an EMBL/GenBank/DDBJ whole genome shotgun (WGS) entry which is preliminary data.</text>
</comment>
<dbReference type="InterPro" id="IPR011990">
    <property type="entry name" value="TPR-like_helical_dom_sf"/>
</dbReference>